<evidence type="ECO:0000259" key="12">
    <source>
        <dbReference type="PROSITE" id="PS51898"/>
    </source>
</evidence>
<evidence type="ECO:0000256" key="5">
    <source>
        <dbReference type="ARBA" id="ARBA00022618"/>
    </source>
</evidence>
<dbReference type="PROSITE" id="PS51898">
    <property type="entry name" value="TYR_RECOMBINASE"/>
    <property type="match status" value="1"/>
</dbReference>
<evidence type="ECO:0000256" key="6">
    <source>
        <dbReference type="ARBA" id="ARBA00022829"/>
    </source>
</evidence>
<dbReference type="RefSeq" id="WP_191739688.1">
    <property type="nucleotide sequence ID" value="NZ_JACSQB010000048.1"/>
</dbReference>
<evidence type="ECO:0000256" key="1">
    <source>
        <dbReference type="ARBA" id="ARBA00003283"/>
    </source>
</evidence>
<dbReference type="PANTHER" id="PTHR30349">
    <property type="entry name" value="PHAGE INTEGRASE-RELATED"/>
    <property type="match status" value="1"/>
</dbReference>
<comment type="function">
    <text evidence="1">Site-specific tyrosine recombinase, which acts by catalyzing the cutting and rejoining of the recombining DNA molecules.</text>
</comment>
<dbReference type="InterPro" id="IPR013762">
    <property type="entry name" value="Integrase-like_cat_sf"/>
</dbReference>
<dbReference type="NCBIfam" id="NF040815">
    <property type="entry name" value="recomb_XerA_Arch"/>
    <property type="match status" value="1"/>
</dbReference>
<evidence type="ECO:0000256" key="10">
    <source>
        <dbReference type="ARBA" id="ARBA00023306"/>
    </source>
</evidence>
<dbReference type="Pfam" id="PF00589">
    <property type="entry name" value="Phage_integrase"/>
    <property type="match status" value="1"/>
</dbReference>
<evidence type="ECO:0000256" key="11">
    <source>
        <dbReference type="PROSITE-ProRule" id="PRU01248"/>
    </source>
</evidence>
<evidence type="ECO:0000256" key="3">
    <source>
        <dbReference type="ARBA" id="ARBA00008857"/>
    </source>
</evidence>
<accession>A0ABR8YR50</accession>
<evidence type="ECO:0000256" key="9">
    <source>
        <dbReference type="ARBA" id="ARBA00023172"/>
    </source>
</evidence>
<dbReference type="InterPro" id="IPR004107">
    <property type="entry name" value="Integrase_SAM-like_N"/>
</dbReference>
<dbReference type="Gene3D" id="1.10.443.10">
    <property type="entry name" value="Intergrase catalytic core"/>
    <property type="match status" value="1"/>
</dbReference>
<dbReference type="InterPro" id="IPR010998">
    <property type="entry name" value="Integrase_recombinase_N"/>
</dbReference>
<comment type="caution">
    <text evidence="14">The sequence shown here is derived from an EMBL/GenBank/DDBJ whole genome shotgun (WGS) entry which is preliminary data.</text>
</comment>
<evidence type="ECO:0000256" key="8">
    <source>
        <dbReference type="ARBA" id="ARBA00023125"/>
    </source>
</evidence>
<protein>
    <submittedName>
        <fullName evidence="14">Tyrosine-type recombinase/integrase</fullName>
    </submittedName>
</protein>
<evidence type="ECO:0000259" key="13">
    <source>
        <dbReference type="PROSITE" id="PS51900"/>
    </source>
</evidence>
<sequence length="328" mass="38569">MKKLIIEIEQEMINLLNNMQMEELHNVLLKKLQGLTFNNKANNKNLYDDEVDYCDIFICAKKVEGCSEKSIKYYKSTIENMLKTLNKPVKHITTEDLRGYLAEYHKKNNCSKVTIDNIRRILSTFFSWLEDENYVLKSPVRRIHKIKTGKIIKETYTDENLEIMRDNCKEIRDLAIIDLLNSTGIRVGELVKLNIDDIDFNERECIVEGKGDKQRRVYFDARTKIHLQNYLNSRVDDNRALFVSLIKPYNRLNISGVEIRMRTLGRKLNINKVHPHKFRRTLATRAIDKGMPIEQVQHLLGHQKIDTTLQYAMVNQNNVKISHRKYIG</sequence>
<dbReference type="InterPro" id="IPR002104">
    <property type="entry name" value="Integrase_catalytic"/>
</dbReference>
<evidence type="ECO:0000313" key="15">
    <source>
        <dbReference type="Proteomes" id="UP000627166"/>
    </source>
</evidence>
<dbReference type="Proteomes" id="UP000627166">
    <property type="component" value="Unassembled WGS sequence"/>
</dbReference>
<gene>
    <name evidence="14" type="ORF">H9637_06600</name>
</gene>
<keyword evidence="9" id="KW-0233">DNA recombination</keyword>
<feature type="domain" description="Core-binding (CB)" evidence="13">
    <location>
        <begin position="41"/>
        <end position="130"/>
    </location>
</feature>
<keyword evidence="6" id="KW-0159">Chromosome partition</keyword>
<keyword evidence="4" id="KW-0963">Cytoplasm</keyword>
<dbReference type="InterPro" id="IPR011010">
    <property type="entry name" value="DNA_brk_join_enz"/>
</dbReference>
<dbReference type="Gene3D" id="1.10.150.130">
    <property type="match status" value="1"/>
</dbReference>
<evidence type="ECO:0000256" key="2">
    <source>
        <dbReference type="ARBA" id="ARBA00004496"/>
    </source>
</evidence>
<evidence type="ECO:0000256" key="4">
    <source>
        <dbReference type="ARBA" id="ARBA00022490"/>
    </source>
</evidence>
<dbReference type="PANTHER" id="PTHR30349:SF77">
    <property type="entry name" value="TYROSINE RECOMBINASE XERC"/>
    <property type="match status" value="1"/>
</dbReference>
<comment type="similarity">
    <text evidence="3">Belongs to the 'phage' integrase family.</text>
</comment>
<keyword evidence="10" id="KW-0131">Cell cycle</keyword>
<keyword evidence="8 11" id="KW-0238">DNA-binding</keyword>
<dbReference type="EMBL" id="JACSQB010000048">
    <property type="protein sequence ID" value="MBD8046713.1"/>
    <property type="molecule type" value="Genomic_DNA"/>
</dbReference>
<dbReference type="Pfam" id="PF13495">
    <property type="entry name" value="Phage_int_SAM_4"/>
    <property type="match status" value="1"/>
</dbReference>
<name>A0ABR8YR50_9CLOT</name>
<feature type="domain" description="Tyr recombinase" evidence="12">
    <location>
        <begin position="151"/>
        <end position="324"/>
    </location>
</feature>
<dbReference type="InterPro" id="IPR050090">
    <property type="entry name" value="Tyrosine_recombinase_XerCD"/>
</dbReference>
<keyword evidence="7" id="KW-0229">DNA integration</keyword>
<keyword evidence="15" id="KW-1185">Reference proteome</keyword>
<comment type="subcellular location">
    <subcellularLocation>
        <location evidence="2">Cytoplasm</location>
    </subcellularLocation>
</comment>
<evidence type="ECO:0000256" key="7">
    <source>
        <dbReference type="ARBA" id="ARBA00022908"/>
    </source>
</evidence>
<dbReference type="SUPFAM" id="SSF56349">
    <property type="entry name" value="DNA breaking-rejoining enzymes"/>
    <property type="match status" value="1"/>
</dbReference>
<dbReference type="InterPro" id="IPR044068">
    <property type="entry name" value="CB"/>
</dbReference>
<evidence type="ECO:0000313" key="14">
    <source>
        <dbReference type="EMBL" id="MBD8046713.1"/>
    </source>
</evidence>
<keyword evidence="5" id="KW-0132">Cell division</keyword>
<reference evidence="14 15" key="1">
    <citation type="submission" date="2020-08" db="EMBL/GenBank/DDBJ databases">
        <title>A Genomic Blueprint of the Chicken Gut Microbiome.</title>
        <authorList>
            <person name="Gilroy R."/>
            <person name="Ravi A."/>
            <person name="Getino M."/>
            <person name="Pursley I."/>
            <person name="Horton D.L."/>
            <person name="Alikhan N.-F."/>
            <person name="Baker D."/>
            <person name="Gharbi K."/>
            <person name="Hall N."/>
            <person name="Watson M."/>
            <person name="Adriaenssens E.M."/>
            <person name="Foster-Nyarko E."/>
            <person name="Jarju S."/>
            <person name="Secka A."/>
            <person name="Antonio M."/>
            <person name="Oren A."/>
            <person name="Chaudhuri R."/>
            <person name="La Ragione R.M."/>
            <person name="Hildebrand F."/>
            <person name="Pallen M.J."/>
        </authorList>
    </citation>
    <scope>NUCLEOTIDE SEQUENCE [LARGE SCALE GENOMIC DNA]</scope>
    <source>
        <strain evidence="14 15">N37</strain>
    </source>
</reference>
<dbReference type="PROSITE" id="PS51900">
    <property type="entry name" value="CB"/>
    <property type="match status" value="1"/>
</dbReference>
<proteinExistence type="inferred from homology"/>
<organism evidence="14 15">
    <name type="scientific">Clostridium faecium</name>
    <dbReference type="NCBI Taxonomy" id="2762223"/>
    <lineage>
        <taxon>Bacteria</taxon>
        <taxon>Bacillati</taxon>
        <taxon>Bacillota</taxon>
        <taxon>Clostridia</taxon>
        <taxon>Eubacteriales</taxon>
        <taxon>Clostridiaceae</taxon>
        <taxon>Clostridium</taxon>
    </lineage>
</organism>